<gene>
    <name evidence="2" type="ORF">C8N34_104169</name>
</gene>
<evidence type="ECO:0000313" key="2">
    <source>
        <dbReference type="EMBL" id="PTX51050.1"/>
    </source>
</evidence>
<dbReference type="AlphaFoldDB" id="A0A2T6B4R2"/>
<name>A0A2T6B4R2_9RHOB</name>
<dbReference type="EMBL" id="QBKP01000004">
    <property type="protein sequence ID" value="PTX51050.1"/>
    <property type="molecule type" value="Genomic_DNA"/>
</dbReference>
<reference evidence="2 3" key="1">
    <citation type="submission" date="2018-04" db="EMBL/GenBank/DDBJ databases">
        <title>Genomic Encyclopedia of Archaeal and Bacterial Type Strains, Phase II (KMG-II): from individual species to whole genera.</title>
        <authorList>
            <person name="Goeker M."/>
        </authorList>
    </citation>
    <scope>NUCLEOTIDE SEQUENCE [LARGE SCALE GENOMIC DNA]</scope>
    <source>
        <strain evidence="2 3">DSM 21823</strain>
    </source>
</reference>
<evidence type="ECO:0000313" key="3">
    <source>
        <dbReference type="Proteomes" id="UP000244224"/>
    </source>
</evidence>
<comment type="caution">
    <text evidence="2">The sequence shown here is derived from an EMBL/GenBank/DDBJ whole genome shotgun (WGS) entry which is preliminary data.</text>
</comment>
<sequence length="230" mass="25841">MSKGHISPYHAPAFIPDALAKGQHRAIIGGRWEETGIIQMEMLLAEGLRPRHRMLDIGCGPLRTGCRVVPYLNPGHYWGSDLSRDLILKGYRAELTEGDRARLPALQLVEDADFSFPGIPRDLDYLLCFAVFTHLPVNHLRRGLLRVADHFTRFEKFLFTVFLAPDAQSSLGPVRQPDGVVTHDIRPPYHLLESDIHYFCAQAGLQVSIRANRLPRGQVLCVASRSTANR</sequence>
<feature type="domain" description="Methyltransferase type 12" evidence="1">
    <location>
        <begin position="55"/>
        <end position="150"/>
    </location>
</feature>
<dbReference type="RefSeq" id="WP_108128448.1">
    <property type="nucleotide sequence ID" value="NZ_QBKP01000004.1"/>
</dbReference>
<dbReference type="Pfam" id="PF08242">
    <property type="entry name" value="Methyltransf_12"/>
    <property type="match status" value="1"/>
</dbReference>
<accession>A0A2T6B4R2</accession>
<organism evidence="2 3">
    <name type="scientific">Gemmobacter caeni</name>
    <dbReference type="NCBI Taxonomy" id="589035"/>
    <lineage>
        <taxon>Bacteria</taxon>
        <taxon>Pseudomonadati</taxon>
        <taxon>Pseudomonadota</taxon>
        <taxon>Alphaproteobacteria</taxon>
        <taxon>Rhodobacterales</taxon>
        <taxon>Paracoccaceae</taxon>
        <taxon>Gemmobacter</taxon>
    </lineage>
</organism>
<dbReference type="SUPFAM" id="SSF53335">
    <property type="entry name" value="S-adenosyl-L-methionine-dependent methyltransferases"/>
    <property type="match status" value="1"/>
</dbReference>
<dbReference type="InterPro" id="IPR013217">
    <property type="entry name" value="Methyltransf_12"/>
</dbReference>
<dbReference type="Proteomes" id="UP000244224">
    <property type="component" value="Unassembled WGS sequence"/>
</dbReference>
<keyword evidence="3" id="KW-1185">Reference proteome</keyword>
<evidence type="ECO:0000259" key="1">
    <source>
        <dbReference type="Pfam" id="PF08242"/>
    </source>
</evidence>
<proteinExistence type="predicted"/>
<dbReference type="Gene3D" id="3.40.50.150">
    <property type="entry name" value="Vaccinia Virus protein VP39"/>
    <property type="match status" value="1"/>
</dbReference>
<dbReference type="InterPro" id="IPR029063">
    <property type="entry name" value="SAM-dependent_MTases_sf"/>
</dbReference>
<protein>
    <recommendedName>
        <fullName evidence="1">Methyltransferase type 12 domain-containing protein</fullName>
    </recommendedName>
</protein>
<dbReference type="OrthoDB" id="1853779at2"/>